<dbReference type="Proteomes" id="UP000319516">
    <property type="component" value="Unassembled WGS sequence"/>
</dbReference>
<feature type="transmembrane region" description="Helical" evidence="1">
    <location>
        <begin position="24"/>
        <end position="47"/>
    </location>
</feature>
<dbReference type="OrthoDB" id="5193039at2"/>
<protein>
    <submittedName>
        <fullName evidence="2">Uncharacterized protein</fullName>
    </submittedName>
</protein>
<proteinExistence type="predicted"/>
<keyword evidence="1" id="KW-0472">Membrane</keyword>
<keyword evidence="1" id="KW-0812">Transmembrane</keyword>
<feature type="transmembrane region" description="Helical" evidence="1">
    <location>
        <begin position="53"/>
        <end position="72"/>
    </location>
</feature>
<keyword evidence="1" id="KW-1133">Transmembrane helix</keyword>
<comment type="caution">
    <text evidence="2">The sequence shown here is derived from an EMBL/GenBank/DDBJ whole genome shotgun (WGS) entry which is preliminary data.</text>
</comment>
<dbReference type="EMBL" id="VFOP01000001">
    <property type="protein sequence ID" value="TQL51979.1"/>
    <property type="molecule type" value="Genomic_DNA"/>
</dbReference>
<reference evidence="2 3" key="1">
    <citation type="submission" date="2019-06" db="EMBL/GenBank/DDBJ databases">
        <title>Sequencing the genomes of 1000 actinobacteria strains.</title>
        <authorList>
            <person name="Klenk H.-P."/>
        </authorList>
    </citation>
    <scope>NUCLEOTIDE SEQUENCE [LARGE SCALE GENOMIC DNA]</scope>
    <source>
        <strain evidence="2 3">DSM 12335</strain>
    </source>
</reference>
<evidence type="ECO:0000313" key="2">
    <source>
        <dbReference type="EMBL" id="TQL51979.1"/>
    </source>
</evidence>
<accession>A0A542YV67</accession>
<evidence type="ECO:0000256" key="1">
    <source>
        <dbReference type="SAM" id="Phobius"/>
    </source>
</evidence>
<organism evidence="2 3">
    <name type="scientific">Ornithinicoccus hortensis</name>
    <dbReference type="NCBI Taxonomy" id="82346"/>
    <lineage>
        <taxon>Bacteria</taxon>
        <taxon>Bacillati</taxon>
        <taxon>Actinomycetota</taxon>
        <taxon>Actinomycetes</taxon>
        <taxon>Micrococcales</taxon>
        <taxon>Intrasporangiaceae</taxon>
        <taxon>Ornithinicoccus</taxon>
    </lineage>
</organism>
<keyword evidence="3" id="KW-1185">Reference proteome</keyword>
<dbReference type="AlphaFoldDB" id="A0A542YV67"/>
<sequence>MRVHGANHPDDRSEKPGSAADHQLGVSLLSTLLAGPIMFGGIAWLLGRWWGQPWLPAVGIAVGMILSIYIIWMRYGKQ</sequence>
<dbReference type="RefSeq" id="WP_141785911.1">
    <property type="nucleotide sequence ID" value="NZ_BAAAIK010000001.1"/>
</dbReference>
<evidence type="ECO:0000313" key="3">
    <source>
        <dbReference type="Proteomes" id="UP000319516"/>
    </source>
</evidence>
<name>A0A542YV67_9MICO</name>
<gene>
    <name evidence="2" type="ORF">FB467_3146</name>
</gene>